<reference evidence="11" key="2">
    <citation type="journal article" date="2024" name="Plant">
        <title>Genomic evolution and insights into agronomic trait innovations of Sesamum species.</title>
        <authorList>
            <person name="Miao H."/>
            <person name="Wang L."/>
            <person name="Qu L."/>
            <person name="Liu H."/>
            <person name="Sun Y."/>
            <person name="Le M."/>
            <person name="Wang Q."/>
            <person name="Wei S."/>
            <person name="Zheng Y."/>
            <person name="Lin W."/>
            <person name="Duan Y."/>
            <person name="Cao H."/>
            <person name="Xiong S."/>
            <person name="Wang X."/>
            <person name="Wei L."/>
            <person name="Li C."/>
            <person name="Ma Q."/>
            <person name="Ju M."/>
            <person name="Zhao R."/>
            <person name="Li G."/>
            <person name="Mu C."/>
            <person name="Tian Q."/>
            <person name="Mei H."/>
            <person name="Zhang T."/>
            <person name="Gao T."/>
            <person name="Zhang H."/>
        </authorList>
    </citation>
    <scope>NUCLEOTIDE SEQUENCE</scope>
    <source>
        <strain evidence="11">KEN8</strain>
    </source>
</reference>
<evidence type="ECO:0000256" key="1">
    <source>
        <dbReference type="ARBA" id="ARBA00001273"/>
    </source>
</evidence>
<feature type="domain" description="Fructose-1-6-bisphosphatase class I N-terminal" evidence="9">
    <location>
        <begin position="13"/>
        <end position="185"/>
    </location>
</feature>
<comment type="catalytic activity">
    <reaction evidence="1">
        <text>beta-D-fructose 1,6-bisphosphate + H2O = beta-D-fructose 6-phosphate + phosphate</text>
        <dbReference type="Rhea" id="RHEA:11064"/>
        <dbReference type="ChEBI" id="CHEBI:15377"/>
        <dbReference type="ChEBI" id="CHEBI:32966"/>
        <dbReference type="ChEBI" id="CHEBI:43474"/>
        <dbReference type="ChEBI" id="CHEBI:57634"/>
        <dbReference type="EC" id="3.1.3.11"/>
    </reaction>
</comment>
<keyword evidence="4" id="KW-0963">Cytoplasm</keyword>
<feature type="domain" description="Fructose-1-6-bisphosphatase class 1 C-terminal" evidence="10">
    <location>
        <begin position="212"/>
        <end position="240"/>
    </location>
</feature>
<evidence type="ECO:0000313" key="11">
    <source>
        <dbReference type="EMBL" id="KAL0369321.1"/>
    </source>
</evidence>
<dbReference type="Pfam" id="PF00316">
    <property type="entry name" value="FBPase"/>
    <property type="match status" value="1"/>
</dbReference>
<dbReference type="EMBL" id="JACGWM010000006">
    <property type="protein sequence ID" value="KAL0369321.1"/>
    <property type="molecule type" value="Genomic_DNA"/>
</dbReference>
<name>A0AAW2QN56_9LAMI</name>
<dbReference type="GO" id="GO:0006002">
    <property type="term" value="P:fructose 6-phosphate metabolic process"/>
    <property type="evidence" value="ECO:0007669"/>
    <property type="project" value="TreeGrafter"/>
</dbReference>
<dbReference type="Gene3D" id="3.30.540.10">
    <property type="entry name" value="Fructose-1,6-Bisphosphatase, subunit A, domain 1"/>
    <property type="match status" value="1"/>
</dbReference>
<dbReference type="SUPFAM" id="SSF56655">
    <property type="entry name" value="Carbohydrate phosphatase"/>
    <property type="match status" value="1"/>
</dbReference>
<evidence type="ECO:0000259" key="9">
    <source>
        <dbReference type="Pfam" id="PF00316"/>
    </source>
</evidence>
<gene>
    <name evidence="11" type="ORF">Scaly_1151000</name>
</gene>
<dbReference type="PANTHER" id="PTHR11556:SF41">
    <property type="entry name" value="FRUCTOSE-1,6-BISPHOSPHATASE, CYTOSOLIC"/>
    <property type="match status" value="1"/>
</dbReference>
<keyword evidence="6 8" id="KW-0119">Carbohydrate metabolism</keyword>
<dbReference type="AlphaFoldDB" id="A0AAW2QN56"/>
<evidence type="ECO:0000256" key="2">
    <source>
        <dbReference type="ARBA" id="ARBA00010941"/>
    </source>
</evidence>
<dbReference type="Pfam" id="PF18913">
    <property type="entry name" value="FBPase_C"/>
    <property type="match status" value="1"/>
</dbReference>
<evidence type="ECO:0000256" key="7">
    <source>
        <dbReference type="ARBA" id="ARBA00032973"/>
    </source>
</evidence>
<dbReference type="GO" id="GO:0042132">
    <property type="term" value="F:fructose 1,6-bisphosphate 1-phosphatase activity"/>
    <property type="evidence" value="ECO:0007669"/>
    <property type="project" value="UniProtKB-EC"/>
</dbReference>
<evidence type="ECO:0000259" key="10">
    <source>
        <dbReference type="Pfam" id="PF18913"/>
    </source>
</evidence>
<dbReference type="PRINTS" id="PR00115">
    <property type="entry name" value="F16BPHPHTASE"/>
</dbReference>
<comment type="caution">
    <text evidence="11">The sequence shown here is derived from an EMBL/GenBank/DDBJ whole genome shotgun (WGS) entry which is preliminary data.</text>
</comment>
<dbReference type="InterPro" id="IPR044015">
    <property type="entry name" value="FBPase_C_dom"/>
</dbReference>
<dbReference type="GO" id="GO:0005829">
    <property type="term" value="C:cytosol"/>
    <property type="evidence" value="ECO:0007669"/>
    <property type="project" value="TreeGrafter"/>
</dbReference>
<comment type="similarity">
    <text evidence="2 8">Belongs to the FBPase class 1 family.</text>
</comment>
<dbReference type="InterPro" id="IPR000146">
    <property type="entry name" value="FBPase_class-1"/>
</dbReference>
<dbReference type="Gene3D" id="3.40.190.80">
    <property type="match status" value="2"/>
</dbReference>
<dbReference type="EC" id="3.1.3.11" evidence="3"/>
<dbReference type="FunFam" id="3.30.540.10:FF:000008">
    <property type="entry name" value="Fructose-1,6-bisphosphatase, cytosolic"/>
    <property type="match status" value="1"/>
</dbReference>
<evidence type="ECO:0000256" key="5">
    <source>
        <dbReference type="ARBA" id="ARBA00022801"/>
    </source>
</evidence>
<dbReference type="GO" id="GO:0006094">
    <property type="term" value="P:gluconeogenesis"/>
    <property type="evidence" value="ECO:0007669"/>
    <property type="project" value="TreeGrafter"/>
</dbReference>
<keyword evidence="5 8" id="KW-0378">Hydrolase</keyword>
<dbReference type="InterPro" id="IPR028343">
    <property type="entry name" value="FBPtase"/>
</dbReference>
<protein>
    <recommendedName>
        <fullName evidence="3">fructose-bisphosphatase</fullName>
        <ecNumber evidence="3">3.1.3.11</ecNumber>
    </recommendedName>
    <alternativeName>
        <fullName evidence="7">D-fructose-1,6-bisphosphate 1-phosphohydrolase</fullName>
    </alternativeName>
</protein>
<dbReference type="CDD" id="cd00354">
    <property type="entry name" value="FBPase"/>
    <property type="match status" value="1"/>
</dbReference>
<accession>A0AAW2QN56</accession>
<reference evidence="11" key="1">
    <citation type="submission" date="2020-06" db="EMBL/GenBank/DDBJ databases">
        <authorList>
            <person name="Li T."/>
            <person name="Hu X."/>
            <person name="Zhang T."/>
            <person name="Song X."/>
            <person name="Zhang H."/>
            <person name="Dai N."/>
            <person name="Sheng W."/>
            <person name="Hou X."/>
            <person name="Wei L."/>
        </authorList>
    </citation>
    <scope>NUCLEOTIDE SEQUENCE</scope>
    <source>
        <strain evidence="11">KEN8</strain>
        <tissue evidence="11">Leaf</tissue>
    </source>
</reference>
<proteinExistence type="inferred from homology"/>
<dbReference type="GO" id="GO:0030388">
    <property type="term" value="P:fructose 1,6-bisphosphate metabolic process"/>
    <property type="evidence" value="ECO:0007669"/>
    <property type="project" value="TreeGrafter"/>
</dbReference>
<dbReference type="GO" id="GO:0006000">
    <property type="term" value="P:fructose metabolic process"/>
    <property type="evidence" value="ECO:0007669"/>
    <property type="project" value="TreeGrafter"/>
</dbReference>
<evidence type="ECO:0000256" key="3">
    <source>
        <dbReference type="ARBA" id="ARBA00013093"/>
    </source>
</evidence>
<dbReference type="InterPro" id="IPR033391">
    <property type="entry name" value="FBPase_N"/>
</dbReference>
<organism evidence="11">
    <name type="scientific">Sesamum calycinum</name>
    <dbReference type="NCBI Taxonomy" id="2727403"/>
    <lineage>
        <taxon>Eukaryota</taxon>
        <taxon>Viridiplantae</taxon>
        <taxon>Streptophyta</taxon>
        <taxon>Embryophyta</taxon>
        <taxon>Tracheophyta</taxon>
        <taxon>Spermatophyta</taxon>
        <taxon>Magnoliopsida</taxon>
        <taxon>eudicotyledons</taxon>
        <taxon>Gunneridae</taxon>
        <taxon>Pentapetalae</taxon>
        <taxon>asterids</taxon>
        <taxon>lamiids</taxon>
        <taxon>Lamiales</taxon>
        <taxon>Pedaliaceae</taxon>
        <taxon>Sesamum</taxon>
    </lineage>
</organism>
<sequence>MDHARDAHRTDLMTITRFVLNEQTKHPASRGDFTILLNHIVLGCKFVCSAVNKGEEQKKLDVLSNEVFIKALISSGRTCILVSEEDEEATFVEPSRRGKYCVMFDPLDGSSNIDCGVSIGTIFGIYMVKDEGKPKIDDVLQPGKNMVTAGYCMYGSSCMFVLSTGTGVNGFTLDPSLGEFILTHPNIKIPKKGKIYSVNEGNAKNWDSPTTKVLYEVFPMSFLMEQAGGQAFTGKQRVKDFGSGRFDSIEMC</sequence>
<evidence type="ECO:0000256" key="6">
    <source>
        <dbReference type="ARBA" id="ARBA00023277"/>
    </source>
</evidence>
<evidence type="ECO:0000256" key="8">
    <source>
        <dbReference type="RuleBase" id="RU000508"/>
    </source>
</evidence>
<dbReference type="PANTHER" id="PTHR11556">
    <property type="entry name" value="FRUCTOSE-1,6-BISPHOSPHATASE-RELATED"/>
    <property type="match status" value="1"/>
</dbReference>
<evidence type="ECO:0000256" key="4">
    <source>
        <dbReference type="ARBA" id="ARBA00022490"/>
    </source>
</evidence>
<dbReference type="GO" id="GO:0005986">
    <property type="term" value="P:sucrose biosynthetic process"/>
    <property type="evidence" value="ECO:0007669"/>
    <property type="project" value="TreeGrafter"/>
</dbReference>